<protein>
    <submittedName>
        <fullName evidence="1">Beta-1,6-N-acetylglucosaminyltransferase</fullName>
    </submittedName>
</protein>
<dbReference type="RefSeq" id="WP_239261294.1">
    <property type="nucleotide sequence ID" value="NZ_JAKRCV010000001.1"/>
</dbReference>
<proteinExistence type="predicted"/>
<accession>A0ABS9PXI5</accession>
<keyword evidence="2" id="KW-1185">Reference proteome</keyword>
<name>A0ABS9PXI5_9MICO</name>
<sequence>MSSSRFCYVLMCHADPGGILRVVGRIRELSPDAAIVVRHSVPGLVSREDLEPLGATAHRSDIDIVWGDWSMTRAALEALEHVRRTVDARHVVLLSGQDYPIRDLAAWEDEVRRVGVDALIDVYPPMTDDWHYRWWTVEPPHVGPVLVRRAVKLGWRLVARRFRSVVMFYQGRRDPRWILGLRRPELLRHPAPVDVLKGALWVTLTGRAVDSLLQRHHEDRRTRDFFRTVRIPDESYIQSLLLADDQLRIMDCPTTFARFRYDEWSPTWLDLDELALAARTPAAFARKLPADVDDAVVAEADRLCARRGDEVPAIEEAIPGEVKLTGAERAPGLPPVATGLAAARG</sequence>
<dbReference type="EMBL" id="JAKRCV010000001">
    <property type="protein sequence ID" value="MCG7320335.1"/>
    <property type="molecule type" value="Genomic_DNA"/>
</dbReference>
<dbReference type="Proteomes" id="UP001521931">
    <property type="component" value="Unassembled WGS sequence"/>
</dbReference>
<gene>
    <name evidence="1" type="ORF">MHL29_00255</name>
</gene>
<evidence type="ECO:0000313" key="2">
    <source>
        <dbReference type="Proteomes" id="UP001521931"/>
    </source>
</evidence>
<comment type="caution">
    <text evidence="1">The sequence shown here is derived from an EMBL/GenBank/DDBJ whole genome shotgun (WGS) entry which is preliminary data.</text>
</comment>
<organism evidence="1 2">
    <name type="scientific">Arsenicicoccus bolidensis</name>
    <dbReference type="NCBI Taxonomy" id="229480"/>
    <lineage>
        <taxon>Bacteria</taxon>
        <taxon>Bacillati</taxon>
        <taxon>Actinomycetota</taxon>
        <taxon>Actinomycetes</taxon>
        <taxon>Micrococcales</taxon>
        <taxon>Intrasporangiaceae</taxon>
        <taxon>Arsenicicoccus</taxon>
    </lineage>
</organism>
<reference evidence="1 2" key="1">
    <citation type="submission" date="2022-02" db="EMBL/GenBank/DDBJ databases">
        <title>Uncovering new skin microbiome diversity through culturing and metagenomics.</title>
        <authorList>
            <person name="Conlan S."/>
            <person name="Deming C."/>
            <person name="Nisc Comparative Sequencing Program N."/>
            <person name="Segre J.A."/>
        </authorList>
    </citation>
    <scope>NUCLEOTIDE SEQUENCE [LARGE SCALE GENOMIC DNA]</scope>
    <source>
        <strain evidence="1 2">ACRQZ</strain>
    </source>
</reference>
<evidence type="ECO:0000313" key="1">
    <source>
        <dbReference type="EMBL" id="MCG7320335.1"/>
    </source>
</evidence>